<evidence type="ECO:0000256" key="10">
    <source>
        <dbReference type="SAM" id="SignalP"/>
    </source>
</evidence>
<evidence type="ECO:0000256" key="4">
    <source>
        <dbReference type="ARBA" id="ARBA00022801"/>
    </source>
</evidence>
<evidence type="ECO:0000256" key="5">
    <source>
        <dbReference type="ARBA" id="ARBA00022825"/>
    </source>
</evidence>
<evidence type="ECO:0000256" key="9">
    <source>
        <dbReference type="PIRSR" id="PIRSR001134-2"/>
    </source>
</evidence>
<evidence type="ECO:0000256" key="3">
    <source>
        <dbReference type="ARBA" id="ARBA00022729"/>
    </source>
</evidence>
<keyword evidence="5" id="KW-0720">Serine protease</keyword>
<evidence type="ECO:0000259" key="12">
    <source>
        <dbReference type="Pfam" id="PF02983"/>
    </source>
</evidence>
<feature type="disulfide bond" evidence="9">
    <location>
        <begin position="128"/>
        <end position="148"/>
    </location>
</feature>
<feature type="active site" description="Charge relay system" evidence="8">
    <location>
        <position position="147"/>
    </location>
</feature>
<accession>A0A919FGV5</accession>
<keyword evidence="3 10" id="KW-0732">Signal</keyword>
<feature type="active site" description="Charge relay system" evidence="8">
    <location>
        <position position="249"/>
    </location>
</feature>
<dbReference type="InterPro" id="IPR001316">
    <property type="entry name" value="Pept_S1A_streptogrisin"/>
</dbReference>
<dbReference type="InterPro" id="IPR043504">
    <property type="entry name" value="Peptidase_S1_PA_chymotrypsin"/>
</dbReference>
<evidence type="ECO:0000256" key="6">
    <source>
        <dbReference type="ARBA" id="ARBA00023145"/>
    </source>
</evidence>
<dbReference type="GO" id="GO:0004252">
    <property type="term" value="F:serine-type endopeptidase activity"/>
    <property type="evidence" value="ECO:0007669"/>
    <property type="project" value="InterPro"/>
</dbReference>
<dbReference type="Pfam" id="PF02983">
    <property type="entry name" value="Pro_Al_protease"/>
    <property type="match status" value="1"/>
</dbReference>
<feature type="disulfide bond" evidence="9">
    <location>
        <begin position="243"/>
        <end position="270"/>
    </location>
</feature>
<evidence type="ECO:0000256" key="2">
    <source>
        <dbReference type="ARBA" id="ARBA00022670"/>
    </source>
</evidence>
<feature type="domain" description="Peptidase S1A alpha-lytic prodomain" evidence="12">
    <location>
        <begin position="47"/>
        <end position="99"/>
    </location>
</feature>
<keyword evidence="2 13" id="KW-0645">Protease</keyword>
<dbReference type="PIRSF" id="PIRSF001134">
    <property type="entry name" value="Streptogrisin"/>
    <property type="match status" value="1"/>
</dbReference>
<organism evidence="13 14">
    <name type="scientific">Promicromonospora soli</name>
    <dbReference type="NCBI Taxonomy" id="2035533"/>
    <lineage>
        <taxon>Bacteria</taxon>
        <taxon>Bacillati</taxon>
        <taxon>Actinomycetota</taxon>
        <taxon>Actinomycetes</taxon>
        <taxon>Micrococcales</taxon>
        <taxon>Promicromonosporaceae</taxon>
        <taxon>Promicromonospora</taxon>
    </lineage>
</organism>
<comment type="caution">
    <text evidence="13">The sequence shown here is derived from an EMBL/GenBank/DDBJ whole genome shotgun (WGS) entry which is preliminary data.</text>
</comment>
<reference evidence="13" key="1">
    <citation type="journal article" date="2014" name="Int. J. Syst. Evol. Microbiol.">
        <title>Complete genome sequence of Corynebacterium casei LMG S-19264T (=DSM 44701T), isolated from a smear-ripened cheese.</title>
        <authorList>
            <consortium name="US DOE Joint Genome Institute (JGI-PGF)"/>
            <person name="Walter F."/>
            <person name="Albersmeier A."/>
            <person name="Kalinowski J."/>
            <person name="Ruckert C."/>
        </authorList>
    </citation>
    <scope>NUCLEOTIDE SEQUENCE</scope>
    <source>
        <strain evidence="13">CGMCC 4.7398</strain>
    </source>
</reference>
<dbReference type="RefSeq" id="WP_189667436.1">
    <property type="nucleotide sequence ID" value="NZ_BNAS01000001.1"/>
</dbReference>
<evidence type="ECO:0000259" key="11">
    <source>
        <dbReference type="Pfam" id="PF00089"/>
    </source>
</evidence>
<proteinExistence type="inferred from homology"/>
<evidence type="ECO:0000256" key="8">
    <source>
        <dbReference type="PIRSR" id="PIRSR001134-1"/>
    </source>
</evidence>
<name>A0A919FGV5_9MICO</name>
<protein>
    <submittedName>
        <fullName evidence="13">Serine protease</fullName>
    </submittedName>
</protein>
<gene>
    <name evidence="13" type="ORF">GCM10017772_02250</name>
</gene>
<keyword evidence="4" id="KW-0378">Hydrolase</keyword>
<sequence length="293" mass="29748">MRFIRTTLRPRSAKRARLIALAAGLGLAVSTMAGPAATAAPDKPTSAELATVHAAVGKADVDGVAWYTDTATGKVVVTADSTVSAAELKAVRKAAGADADDLTIKRASGVFKPLLGSGDAIYGSGYRCSLGFNVQSGGQYYFITAGHCGDVAPTWYANSAQSTLIGPTVASSFPGDDYALVRYDNTSLTHPGGYTAGNAYVGERVTRDGSTTGVHSGTVTALNVSVNYQGSGRVRGMIQTNVCAEPGDSGGALYDGTIALGITSGGSGNCTTGGTTFFQPVTEALSAYGVSIY</sequence>
<feature type="signal peptide" evidence="10">
    <location>
        <begin position="1"/>
        <end position="33"/>
    </location>
</feature>
<dbReference type="Proteomes" id="UP000627369">
    <property type="component" value="Unassembled WGS sequence"/>
</dbReference>
<dbReference type="GO" id="GO:0005576">
    <property type="term" value="C:extracellular region"/>
    <property type="evidence" value="ECO:0007669"/>
    <property type="project" value="InterPro"/>
</dbReference>
<dbReference type="Gene3D" id="2.40.10.10">
    <property type="entry name" value="Trypsin-like serine proteases"/>
    <property type="match status" value="2"/>
</dbReference>
<dbReference type="CDD" id="cd21112">
    <property type="entry name" value="alphaLP-like"/>
    <property type="match status" value="1"/>
</dbReference>
<feature type="chain" id="PRO_5039674271" evidence="10">
    <location>
        <begin position="34"/>
        <end position="293"/>
    </location>
</feature>
<dbReference type="InterPro" id="IPR001254">
    <property type="entry name" value="Trypsin_dom"/>
</dbReference>
<dbReference type="SUPFAM" id="SSF50494">
    <property type="entry name" value="Trypsin-like serine proteases"/>
    <property type="match status" value="1"/>
</dbReference>
<dbReference type="Pfam" id="PF00089">
    <property type="entry name" value="Trypsin"/>
    <property type="match status" value="1"/>
</dbReference>
<dbReference type="InterPro" id="IPR004236">
    <property type="entry name" value="Pept_S1_alpha_lytic"/>
</dbReference>
<keyword evidence="6" id="KW-0865">Zymogen</keyword>
<evidence type="ECO:0000256" key="1">
    <source>
        <dbReference type="ARBA" id="ARBA00007664"/>
    </source>
</evidence>
<keyword evidence="7 9" id="KW-1015">Disulfide bond</keyword>
<dbReference type="EMBL" id="BNAS01000001">
    <property type="protein sequence ID" value="GHH64943.1"/>
    <property type="molecule type" value="Genomic_DNA"/>
</dbReference>
<evidence type="ECO:0000256" key="7">
    <source>
        <dbReference type="ARBA" id="ARBA00023157"/>
    </source>
</evidence>
<dbReference type="AlphaFoldDB" id="A0A919FGV5"/>
<dbReference type="InterPro" id="IPR009003">
    <property type="entry name" value="Peptidase_S1_PA"/>
</dbReference>
<dbReference type="GO" id="GO:0006508">
    <property type="term" value="P:proteolysis"/>
    <property type="evidence" value="ECO:0007669"/>
    <property type="project" value="UniProtKB-KW"/>
</dbReference>
<evidence type="ECO:0000313" key="13">
    <source>
        <dbReference type="EMBL" id="GHH64943.1"/>
    </source>
</evidence>
<dbReference type="PRINTS" id="PR00861">
    <property type="entry name" value="ALYTICPTASE"/>
</dbReference>
<comment type="similarity">
    <text evidence="1">Belongs to the peptidase S1 family.</text>
</comment>
<feature type="active site" description="Charge relay system" evidence="8">
    <location>
        <position position="177"/>
    </location>
</feature>
<evidence type="ECO:0000313" key="14">
    <source>
        <dbReference type="Proteomes" id="UP000627369"/>
    </source>
</evidence>
<feature type="domain" description="Peptidase S1" evidence="11">
    <location>
        <begin position="139"/>
        <end position="285"/>
    </location>
</feature>
<keyword evidence="14" id="KW-1185">Reference proteome</keyword>
<reference evidence="13" key="2">
    <citation type="submission" date="2020-09" db="EMBL/GenBank/DDBJ databases">
        <authorList>
            <person name="Sun Q."/>
            <person name="Zhou Y."/>
        </authorList>
    </citation>
    <scope>NUCLEOTIDE SEQUENCE</scope>
    <source>
        <strain evidence="13">CGMCC 4.7398</strain>
    </source>
</reference>